<dbReference type="Proteomes" id="UP000492821">
    <property type="component" value="Unassembled WGS sequence"/>
</dbReference>
<dbReference type="Gene3D" id="3.90.79.10">
    <property type="entry name" value="Nucleoside Triphosphate Pyrophosphohydrolase"/>
    <property type="match status" value="1"/>
</dbReference>
<accession>A0A7E4W7Y6</accession>
<dbReference type="AlphaFoldDB" id="A0A7E4W7Y6"/>
<protein>
    <submittedName>
        <fullName evidence="2">PK_Tyr_Ser-Thr domain-containing protein</fullName>
    </submittedName>
</protein>
<keyword evidence="1" id="KW-1185">Reference proteome</keyword>
<reference evidence="1" key="1">
    <citation type="journal article" date="2013" name="Genetics">
        <title>The draft genome and transcriptome of Panagrellus redivivus are shaped by the harsh demands of a free-living lifestyle.</title>
        <authorList>
            <person name="Srinivasan J."/>
            <person name="Dillman A.R."/>
            <person name="Macchietto M.G."/>
            <person name="Heikkinen L."/>
            <person name="Lakso M."/>
            <person name="Fracchia K.M."/>
            <person name="Antoshechkin I."/>
            <person name="Mortazavi A."/>
            <person name="Wong G."/>
            <person name="Sternberg P.W."/>
        </authorList>
    </citation>
    <scope>NUCLEOTIDE SEQUENCE [LARGE SCALE GENOMIC DNA]</scope>
    <source>
        <strain evidence="1">MT8872</strain>
    </source>
</reference>
<name>A0A7E4W7Y6_PANRE</name>
<reference evidence="2" key="2">
    <citation type="submission" date="2020-10" db="UniProtKB">
        <authorList>
            <consortium name="WormBaseParasite"/>
        </authorList>
    </citation>
    <scope>IDENTIFICATION</scope>
</reference>
<evidence type="ECO:0000313" key="1">
    <source>
        <dbReference type="Proteomes" id="UP000492821"/>
    </source>
</evidence>
<dbReference type="WBParaSite" id="Pan_g7501.t1">
    <property type="protein sequence ID" value="Pan_g7501.t1"/>
    <property type="gene ID" value="Pan_g7501"/>
</dbReference>
<sequence>MILFNLWVTLMQLARKYKQSKDQMGFGAEVMVGIVAGDDATAVRWVTLNRQTPENLYASHEDFIEILMKHHHL</sequence>
<evidence type="ECO:0000313" key="2">
    <source>
        <dbReference type="WBParaSite" id="Pan_g7501.t1"/>
    </source>
</evidence>
<organism evidence="1 2">
    <name type="scientific">Panagrellus redivivus</name>
    <name type="common">Microworm</name>
    <dbReference type="NCBI Taxonomy" id="6233"/>
    <lineage>
        <taxon>Eukaryota</taxon>
        <taxon>Metazoa</taxon>
        <taxon>Ecdysozoa</taxon>
        <taxon>Nematoda</taxon>
        <taxon>Chromadorea</taxon>
        <taxon>Rhabditida</taxon>
        <taxon>Tylenchina</taxon>
        <taxon>Panagrolaimomorpha</taxon>
        <taxon>Panagrolaimoidea</taxon>
        <taxon>Panagrolaimidae</taxon>
        <taxon>Panagrellus</taxon>
    </lineage>
</organism>
<proteinExistence type="predicted"/>